<dbReference type="GO" id="GO:0003824">
    <property type="term" value="F:catalytic activity"/>
    <property type="evidence" value="ECO:0007669"/>
    <property type="project" value="InterPro"/>
</dbReference>
<dbReference type="HOGENOM" id="CLU_002435_6_2_1"/>
<dbReference type="PROSITE" id="PS50878">
    <property type="entry name" value="RT_POL"/>
    <property type="match status" value="1"/>
</dbReference>
<feature type="compositionally biased region" description="Polar residues" evidence="1">
    <location>
        <begin position="55"/>
        <end position="70"/>
    </location>
</feature>
<gene>
    <name evidence="3" type="ORF">RirG_106440</name>
</gene>
<feature type="compositionally biased region" description="Low complexity" evidence="1">
    <location>
        <begin position="1"/>
        <end position="18"/>
    </location>
</feature>
<evidence type="ECO:0000259" key="2">
    <source>
        <dbReference type="PROSITE" id="PS50878"/>
    </source>
</evidence>
<proteinExistence type="predicted"/>
<organism evidence="3 4">
    <name type="scientific">Rhizophagus irregularis (strain DAOM 197198w)</name>
    <name type="common">Glomus intraradices</name>
    <dbReference type="NCBI Taxonomy" id="1432141"/>
    <lineage>
        <taxon>Eukaryota</taxon>
        <taxon>Fungi</taxon>
        <taxon>Fungi incertae sedis</taxon>
        <taxon>Mucoromycota</taxon>
        <taxon>Glomeromycotina</taxon>
        <taxon>Glomeromycetes</taxon>
        <taxon>Glomerales</taxon>
        <taxon>Glomeraceae</taxon>
        <taxon>Rhizophagus</taxon>
    </lineage>
</organism>
<dbReference type="EMBL" id="JEMT01017355">
    <property type="protein sequence ID" value="EXX68306.1"/>
    <property type="molecule type" value="Genomic_DNA"/>
</dbReference>
<evidence type="ECO:0000313" key="4">
    <source>
        <dbReference type="Proteomes" id="UP000022910"/>
    </source>
</evidence>
<name>A0A015L6X5_RHIIW</name>
<dbReference type="InterPro" id="IPR005135">
    <property type="entry name" value="Endo/exonuclease/phosphatase"/>
</dbReference>
<evidence type="ECO:0000313" key="3">
    <source>
        <dbReference type="EMBL" id="EXX68306.1"/>
    </source>
</evidence>
<comment type="caution">
    <text evidence="3">The sequence shown here is derived from an EMBL/GenBank/DDBJ whole genome shotgun (WGS) entry which is preliminary data.</text>
</comment>
<dbReference type="Proteomes" id="UP000022910">
    <property type="component" value="Unassembled WGS sequence"/>
</dbReference>
<keyword evidence="4" id="KW-1185">Reference proteome</keyword>
<dbReference type="Pfam" id="PF03372">
    <property type="entry name" value="Exo_endo_phos"/>
    <property type="match status" value="1"/>
</dbReference>
<protein>
    <recommendedName>
        <fullName evidence="2">Reverse transcriptase domain-containing protein</fullName>
    </recommendedName>
</protein>
<dbReference type="Pfam" id="PF00078">
    <property type="entry name" value="RVT_1"/>
    <property type="match status" value="1"/>
</dbReference>
<accession>A0A015L6X5</accession>
<dbReference type="InterPro" id="IPR000477">
    <property type="entry name" value="RT_dom"/>
</dbReference>
<dbReference type="OrthoDB" id="6776034at2759"/>
<sequence length="1285" mass="150592">MCIKNNNQNPHTPDNNNDSPITCPRNYIREPRNDEDENMLNYIEHHLFDDHDTKGSTSSTSQTHDAPISTSSQLRTQFIDYYKFGTINIQGGFNNKLNDILHFFTLHNYDILILTETGLHQHTNIDRDLKKTTYSTLTLPTLNSDNTIHNVHLYTDDKGNTKGSGVSIIITDQLQKHIIKTNTFYGRILMVDLCFKGSHYVKFICCYLPANAADDKDLIIKCYKEIENILIKAKHDHFECIVIGDFNISFDKFKKANHYPIWRREIKTILKNFDLKDILKSFHDHPSPTHTTKRNEGPDIQSRIDYIFTSPNILHYSFYAYTHSISEDFFTTNHQAFSCYLTQDYFKNKSNSSRKSLERSSTYKPNTDPKIQFKYHLMTTESWSNYKITNGIIYRQHINNKPILPDITPEQRIELYWSNIKDIIKQTKEKCIPYSIYKKYTKHERPLSLRQNNNKILTLRMILRKFSNIKLNRLQGDLDKWKDYWNTWNNLRKQILVIDVHFNGKRSIWLPYTLTPDNVSDVKKDLQSLLRISIVLHKQEEDSWTLNKINKYINDRNNNLVHNQRRMINSILDRKPQKITLDRLHYYDHETNQFQFTNNPHIIAEQTNLHFQRLGKDLNELNNVKEYKSIQDLPLYWRSTYEPINNHDCIHMTSLEDEFSIEELSQVISSCPNNKAAGISGITYEDIKHTHQDFREYINKFFNYILQVQIYPQDWLHAFLFPIPKPKAWDCKIENTRPIVLLETFRKLFVKILTQRINIKLTTYNLINENNRAGLTGQSTLQPLQVIQHIIESAYKDKKPLWIGLQDLSKAYDRVNKSLLRLALQRLHFPDTITTLLISLFSDRKNNVILPFGLSADFDVLQGIDQGEVISPLLWIIYYDPMFSHLSQLTNNLHVTSVNKITNIYQPDSDLQINYSASVVGYLDDTSWFASSKTQLESNLQIANSFYDMANITINHDKYTILTNIPKFCNKELQFQVTPDKSITIRTASRASSNRILGIYINAFNSHMPTLKKIKKIVNHFAYTMRFKKITHDHLIYIINKVLLPKLEYINQFTIFTRSQCDSLLAPVKKLFKQHLKLPISTHNNIIHNKLFPSINSFFYNQFYSHISVVNVIFNTPMFSTIGLQKILNTQYEFWIPNFPTSKDLSNPISSNYQSLLTRQLRLFNQFYITLLPHCNTSITGGGTSIVSYFNSFDSLDSLSSSDLQSLRKKRIMFMDQLTSLDGYFLSTWKNVKKQNPKANFKGPTPKWFQNLEQFNILVTDSSRRLLRDLMVSPPARFDSMSPPI</sequence>
<dbReference type="InterPro" id="IPR036691">
    <property type="entry name" value="Endo/exonu/phosph_ase_sf"/>
</dbReference>
<dbReference type="SUPFAM" id="SSF56219">
    <property type="entry name" value="DNase I-like"/>
    <property type="match status" value="1"/>
</dbReference>
<feature type="region of interest" description="Disordered" evidence="1">
    <location>
        <begin position="51"/>
        <end position="70"/>
    </location>
</feature>
<evidence type="ECO:0000256" key="1">
    <source>
        <dbReference type="SAM" id="MobiDB-lite"/>
    </source>
</evidence>
<dbReference type="STRING" id="1432141.A0A015L6X5"/>
<reference evidence="3 4" key="1">
    <citation type="submission" date="2014-02" db="EMBL/GenBank/DDBJ databases">
        <title>Single nucleus genome sequencing reveals high similarity among nuclei of an endomycorrhizal fungus.</title>
        <authorList>
            <person name="Lin K."/>
            <person name="Geurts R."/>
            <person name="Zhang Z."/>
            <person name="Limpens E."/>
            <person name="Saunders D.G."/>
            <person name="Mu D."/>
            <person name="Pang E."/>
            <person name="Cao H."/>
            <person name="Cha H."/>
            <person name="Lin T."/>
            <person name="Zhou Q."/>
            <person name="Shang Y."/>
            <person name="Li Y."/>
            <person name="Ivanov S."/>
            <person name="Sharma T."/>
            <person name="Velzen R.V."/>
            <person name="Ruijter N.D."/>
            <person name="Aanen D.K."/>
            <person name="Win J."/>
            <person name="Kamoun S."/>
            <person name="Bisseling T."/>
            <person name="Huang S."/>
        </authorList>
    </citation>
    <scope>NUCLEOTIDE SEQUENCE [LARGE SCALE GENOMIC DNA]</scope>
    <source>
        <strain evidence="4">DAOM197198w</strain>
    </source>
</reference>
<feature type="domain" description="Reverse transcriptase" evidence="2">
    <location>
        <begin position="704"/>
        <end position="1001"/>
    </location>
</feature>
<dbReference type="PANTHER" id="PTHR19446">
    <property type="entry name" value="REVERSE TRANSCRIPTASES"/>
    <property type="match status" value="1"/>
</dbReference>
<dbReference type="Gene3D" id="3.60.10.10">
    <property type="entry name" value="Endonuclease/exonuclease/phosphatase"/>
    <property type="match status" value="1"/>
</dbReference>
<feature type="region of interest" description="Disordered" evidence="1">
    <location>
        <begin position="1"/>
        <end position="31"/>
    </location>
</feature>